<organism evidence="1 2">
    <name type="scientific">Halioxenophilus aromaticivorans</name>
    <dbReference type="NCBI Taxonomy" id="1306992"/>
    <lineage>
        <taxon>Bacteria</taxon>
        <taxon>Pseudomonadati</taxon>
        <taxon>Pseudomonadota</taxon>
        <taxon>Gammaproteobacteria</taxon>
        <taxon>Alteromonadales</taxon>
        <taxon>Alteromonadaceae</taxon>
        <taxon>Halioxenophilus</taxon>
    </lineage>
</organism>
<proteinExistence type="predicted"/>
<dbReference type="Proteomes" id="UP001409585">
    <property type="component" value="Unassembled WGS sequence"/>
</dbReference>
<reference evidence="2" key="1">
    <citation type="journal article" date="2019" name="Int. J. Syst. Evol. Microbiol.">
        <title>The Global Catalogue of Microorganisms (GCM) 10K type strain sequencing project: providing services to taxonomists for standard genome sequencing and annotation.</title>
        <authorList>
            <consortium name="The Broad Institute Genomics Platform"/>
            <consortium name="The Broad Institute Genome Sequencing Center for Infectious Disease"/>
            <person name="Wu L."/>
            <person name="Ma J."/>
        </authorList>
    </citation>
    <scope>NUCLEOTIDE SEQUENCE [LARGE SCALE GENOMIC DNA]</scope>
    <source>
        <strain evidence="2">JCM 19134</strain>
    </source>
</reference>
<dbReference type="EMBL" id="BAABLX010000029">
    <property type="protein sequence ID" value="GAA4950765.1"/>
    <property type="molecule type" value="Genomic_DNA"/>
</dbReference>
<dbReference type="SUPFAM" id="SSF46626">
    <property type="entry name" value="Cytochrome c"/>
    <property type="match status" value="1"/>
</dbReference>
<evidence type="ECO:0000313" key="2">
    <source>
        <dbReference type="Proteomes" id="UP001409585"/>
    </source>
</evidence>
<name>A0AAV3U636_9ALTE</name>
<evidence type="ECO:0008006" key="3">
    <source>
        <dbReference type="Google" id="ProtNLM"/>
    </source>
</evidence>
<dbReference type="Gene3D" id="1.10.760.10">
    <property type="entry name" value="Cytochrome c-like domain"/>
    <property type="match status" value="1"/>
</dbReference>
<dbReference type="AlphaFoldDB" id="A0AAV3U636"/>
<accession>A0AAV3U636</accession>
<sequence>MVASVCLAAFAASFFLPQARCEETTGDNKTQAKIHYMLQCQGCHLANGTGTTTGVPDMTEYGALLLKQKQGRKFFIQVPGASNAALNNKQLAAVLNYIVDEILQADDVDDFTEQEIANSRGKPLGDVVAHRKSLISSLAEPQ</sequence>
<gene>
    <name evidence="1" type="ORF">GCM10025791_33830</name>
</gene>
<dbReference type="RefSeq" id="WP_345425075.1">
    <property type="nucleotide sequence ID" value="NZ_AP031496.1"/>
</dbReference>
<keyword evidence="2" id="KW-1185">Reference proteome</keyword>
<dbReference type="GO" id="GO:0009055">
    <property type="term" value="F:electron transfer activity"/>
    <property type="evidence" value="ECO:0007669"/>
    <property type="project" value="InterPro"/>
</dbReference>
<protein>
    <recommendedName>
        <fullName evidence="3">Cytochrome c domain-containing protein</fullName>
    </recommendedName>
</protein>
<dbReference type="InterPro" id="IPR036909">
    <property type="entry name" value="Cyt_c-like_dom_sf"/>
</dbReference>
<dbReference type="GO" id="GO:0020037">
    <property type="term" value="F:heme binding"/>
    <property type="evidence" value="ECO:0007669"/>
    <property type="project" value="InterPro"/>
</dbReference>
<evidence type="ECO:0000313" key="1">
    <source>
        <dbReference type="EMBL" id="GAA4950765.1"/>
    </source>
</evidence>
<comment type="caution">
    <text evidence="1">The sequence shown here is derived from an EMBL/GenBank/DDBJ whole genome shotgun (WGS) entry which is preliminary data.</text>
</comment>